<dbReference type="OMA" id="PALWHEH"/>
<dbReference type="SUPFAM" id="SSF56436">
    <property type="entry name" value="C-type lectin-like"/>
    <property type="match status" value="2"/>
</dbReference>
<dbReference type="InterPro" id="IPR018378">
    <property type="entry name" value="C-type_lectin_CS"/>
</dbReference>
<dbReference type="Gene3D" id="3.10.100.10">
    <property type="entry name" value="Mannose-Binding Protein A, subunit A"/>
    <property type="match status" value="2"/>
</dbReference>
<reference evidence="4" key="2">
    <citation type="submission" date="2025-08" db="UniProtKB">
        <authorList>
            <consortium name="Ensembl"/>
        </authorList>
    </citation>
    <scope>IDENTIFICATION</scope>
</reference>
<dbReference type="PROSITE" id="PS00615">
    <property type="entry name" value="C_TYPE_LECTIN_1"/>
    <property type="match status" value="2"/>
</dbReference>
<sequence>MSVTTGLSAVSSQVRRQYHFVYDWKNMPEAQKYCREKYTDLATIDNMEDVKMLNNTVDRSKVSEYFWIGLYDDVNSWRWSLSDTSFYRDGETEFRLWKTGQPNNANSSQYCTGMYDGQWEDFDCESHFKSVCMDVRGLNVTFVLITTLMNWTEAQSYCREHHTDLASVRNTAENQQVNDTVPAGQKAWIGLFRDSWKWSDGSSSSFRHWYERQPDNSDGKDACVTSDFGRDGKWWDDVCDKKRPFICYIAMTTKQVIKVRLETKDSSLDLNDPAVMEQMLKEVQQRLKDQGVKGDVKLSWRKQADGKVFHEEEEETKKKKKTRRKRDEI</sequence>
<dbReference type="CDD" id="cd03602">
    <property type="entry name" value="CLECT_1"/>
    <property type="match status" value="1"/>
</dbReference>
<dbReference type="PROSITE" id="PS50041">
    <property type="entry name" value="C_TYPE_LECTIN_2"/>
    <property type="match status" value="2"/>
</dbReference>
<reference evidence="4" key="1">
    <citation type="submission" date="2021-04" db="EMBL/GenBank/DDBJ databases">
        <authorList>
            <consortium name="Wellcome Sanger Institute Data Sharing"/>
        </authorList>
    </citation>
    <scope>NUCLEOTIDE SEQUENCE [LARGE SCALE GENOMIC DNA]</scope>
</reference>
<gene>
    <name evidence="4" type="primary">LOC115584976</name>
</gene>
<evidence type="ECO:0000313" key="4">
    <source>
        <dbReference type="Ensembl" id="ENSSAUP00010008805.1"/>
    </source>
</evidence>
<organism evidence="4 5">
    <name type="scientific">Sparus aurata</name>
    <name type="common">Gilthead sea bream</name>
    <dbReference type="NCBI Taxonomy" id="8175"/>
    <lineage>
        <taxon>Eukaryota</taxon>
        <taxon>Metazoa</taxon>
        <taxon>Chordata</taxon>
        <taxon>Craniata</taxon>
        <taxon>Vertebrata</taxon>
        <taxon>Euteleostomi</taxon>
        <taxon>Actinopterygii</taxon>
        <taxon>Neopterygii</taxon>
        <taxon>Teleostei</taxon>
        <taxon>Neoteleostei</taxon>
        <taxon>Acanthomorphata</taxon>
        <taxon>Eupercaria</taxon>
        <taxon>Spariformes</taxon>
        <taxon>Sparidae</taxon>
        <taxon>Sparus</taxon>
    </lineage>
</organism>
<feature type="domain" description="C-type lectin" evidence="3">
    <location>
        <begin position="142"/>
        <end position="248"/>
    </location>
</feature>
<evidence type="ECO:0000256" key="2">
    <source>
        <dbReference type="SAM" id="MobiDB-lite"/>
    </source>
</evidence>
<dbReference type="GeneTree" id="ENSGT01100000263473"/>
<feature type="region of interest" description="Disordered" evidence="2">
    <location>
        <begin position="307"/>
        <end position="329"/>
    </location>
</feature>
<evidence type="ECO:0000256" key="1">
    <source>
        <dbReference type="ARBA" id="ARBA00023157"/>
    </source>
</evidence>
<dbReference type="Ensembl" id="ENSSAUT00010009410.1">
    <property type="protein sequence ID" value="ENSSAUP00010008805.1"/>
    <property type="gene ID" value="ENSSAUG00010004377.1"/>
</dbReference>
<dbReference type="PANTHER" id="PTHR45784:SF3">
    <property type="entry name" value="C-TYPE LECTIN DOMAIN FAMILY 4 MEMBER K-LIKE-RELATED"/>
    <property type="match status" value="1"/>
</dbReference>
<protein>
    <recommendedName>
        <fullName evidence="3">C-type lectin domain-containing protein</fullName>
    </recommendedName>
</protein>
<feature type="domain" description="C-type lectin" evidence="3">
    <location>
        <begin position="18"/>
        <end position="133"/>
    </location>
</feature>
<dbReference type="SMART" id="SM00034">
    <property type="entry name" value="CLECT"/>
    <property type="match status" value="2"/>
</dbReference>
<accession>A0A671U404</accession>
<dbReference type="PANTHER" id="PTHR45784">
    <property type="entry name" value="C-TYPE LECTIN DOMAIN FAMILY 20 MEMBER A-RELATED"/>
    <property type="match status" value="1"/>
</dbReference>
<reference evidence="4" key="3">
    <citation type="submission" date="2025-09" db="UniProtKB">
        <authorList>
            <consortium name="Ensembl"/>
        </authorList>
    </citation>
    <scope>IDENTIFICATION</scope>
</reference>
<evidence type="ECO:0000259" key="3">
    <source>
        <dbReference type="PROSITE" id="PS50041"/>
    </source>
</evidence>
<dbReference type="Proteomes" id="UP000472265">
    <property type="component" value="Chromosome 7"/>
</dbReference>
<evidence type="ECO:0000313" key="5">
    <source>
        <dbReference type="Proteomes" id="UP000472265"/>
    </source>
</evidence>
<dbReference type="InterPro" id="IPR001304">
    <property type="entry name" value="C-type_lectin-like"/>
</dbReference>
<keyword evidence="1" id="KW-1015">Disulfide bond</keyword>
<dbReference type="AlphaFoldDB" id="A0A671U404"/>
<name>A0A671U404_SPAAU</name>
<feature type="compositionally biased region" description="Basic residues" evidence="2">
    <location>
        <begin position="318"/>
        <end position="329"/>
    </location>
</feature>
<keyword evidence="5" id="KW-1185">Reference proteome</keyword>
<dbReference type="InParanoid" id="A0A671U404"/>
<dbReference type="InterPro" id="IPR016187">
    <property type="entry name" value="CTDL_fold"/>
</dbReference>
<dbReference type="Pfam" id="PF00059">
    <property type="entry name" value="Lectin_C"/>
    <property type="match status" value="2"/>
</dbReference>
<dbReference type="InterPro" id="IPR016186">
    <property type="entry name" value="C-type_lectin-like/link_sf"/>
</dbReference>
<proteinExistence type="predicted"/>